<evidence type="ECO:0000313" key="7">
    <source>
        <dbReference type="EMBL" id="JAV34789.1"/>
    </source>
</evidence>
<keyword evidence="6" id="KW-1133">Transmembrane helix</keyword>
<feature type="transmembrane region" description="Helical" evidence="6">
    <location>
        <begin position="63"/>
        <end position="81"/>
    </location>
</feature>
<dbReference type="CDD" id="cd05339">
    <property type="entry name" value="17beta-HSDXI-like_SDR_c"/>
    <property type="match status" value="1"/>
</dbReference>
<keyword evidence="3" id="KW-0520">NAD</keyword>
<evidence type="ECO:0000256" key="5">
    <source>
        <dbReference type="SAM" id="MobiDB-lite"/>
    </source>
</evidence>
<dbReference type="AlphaFoldDB" id="A0A1Q3G4U4"/>
<dbReference type="GO" id="GO:0016616">
    <property type="term" value="F:oxidoreductase activity, acting on the CH-OH group of donors, NAD or NADP as acceptor"/>
    <property type="evidence" value="ECO:0007669"/>
    <property type="project" value="TreeGrafter"/>
</dbReference>
<dbReference type="PANTHER" id="PTHR24322">
    <property type="entry name" value="PKSB"/>
    <property type="match status" value="1"/>
</dbReference>
<dbReference type="PANTHER" id="PTHR24322:SF748">
    <property type="entry name" value="FI23927P1-RELATED"/>
    <property type="match status" value="1"/>
</dbReference>
<keyword evidence="2" id="KW-0560">Oxidoreductase</keyword>
<feature type="region of interest" description="Disordered" evidence="5">
    <location>
        <begin position="322"/>
        <end position="352"/>
    </location>
</feature>
<evidence type="ECO:0000256" key="4">
    <source>
        <dbReference type="RuleBase" id="RU000363"/>
    </source>
</evidence>
<protein>
    <submittedName>
        <fullName evidence="7">Putative 17-beta-hydroxysteroid dehydrogenase xi-like protein</fullName>
    </submittedName>
</protein>
<dbReference type="EMBL" id="GFDL01000256">
    <property type="protein sequence ID" value="JAV34789.1"/>
    <property type="molecule type" value="Transcribed_RNA"/>
</dbReference>
<evidence type="ECO:0000256" key="2">
    <source>
        <dbReference type="ARBA" id="ARBA00023002"/>
    </source>
</evidence>
<dbReference type="PRINTS" id="PR00081">
    <property type="entry name" value="GDHRDH"/>
</dbReference>
<evidence type="ECO:0000256" key="1">
    <source>
        <dbReference type="ARBA" id="ARBA00006484"/>
    </source>
</evidence>
<comment type="similarity">
    <text evidence="1 4">Belongs to the short-chain dehydrogenases/reductases (SDR) family.</text>
</comment>
<sequence>MLGGNGKPFSFDKSEINPNRKKASVKSTVLDVVIFLLMSAGYIIQSIYYALFGKPKKDLYGELALVTGGGGGLGRLLALRLTKLGAKVIVWDINQDGIDETVKIVQSLGGFCKGYKVDISNKDQVYKFADLVRDEVGEVSLLFNNAGVVSGRALLDTPDHLIERSFNVNILAHFWTTKAFLPSMLERDHGHIVTIASLAGHVGISKLVDYCSSKFAAVGFDEALRIELEYMGAHGVFTTVICPYFIQATGMFDDVHSRWVPTLDSNTVADKIIEAVQKNEKYAIIPGYLRAMLAIKWMFPWGCNSGFLRRLVPDATPQHAVTPVQTPNGVKLNGSAHPLATSADNNNTKSAPLLVHRLSTGERVL</sequence>
<evidence type="ECO:0000256" key="3">
    <source>
        <dbReference type="ARBA" id="ARBA00023027"/>
    </source>
</evidence>
<dbReference type="PRINTS" id="PR00080">
    <property type="entry name" value="SDRFAMILY"/>
</dbReference>
<keyword evidence="6" id="KW-0472">Membrane</keyword>
<dbReference type="Pfam" id="PF00106">
    <property type="entry name" value="adh_short"/>
    <property type="match status" value="1"/>
</dbReference>
<dbReference type="GO" id="GO:0005811">
    <property type="term" value="C:lipid droplet"/>
    <property type="evidence" value="ECO:0007669"/>
    <property type="project" value="TreeGrafter"/>
</dbReference>
<reference evidence="7" key="1">
    <citation type="submission" date="2017-01" db="EMBL/GenBank/DDBJ databases">
        <title>A deep insight into the sialotranscriptome of adult male and female Cluex tarsalis mosquitoes.</title>
        <authorList>
            <person name="Ribeiro J.M."/>
            <person name="Moreira F."/>
            <person name="Bernard K.A."/>
            <person name="Calvo E."/>
        </authorList>
    </citation>
    <scope>NUCLEOTIDE SEQUENCE</scope>
    <source>
        <strain evidence="7">Kern County</strain>
        <tissue evidence="7">Salivary glands</tissue>
    </source>
</reference>
<feature type="transmembrane region" description="Helical" evidence="6">
    <location>
        <begin position="29"/>
        <end position="51"/>
    </location>
</feature>
<keyword evidence="6" id="KW-0812">Transmembrane</keyword>
<dbReference type="SUPFAM" id="SSF51735">
    <property type="entry name" value="NAD(P)-binding Rossmann-fold domains"/>
    <property type="match status" value="1"/>
</dbReference>
<accession>A0A1Q3G4U4</accession>
<dbReference type="Gene3D" id="3.40.50.720">
    <property type="entry name" value="NAD(P)-binding Rossmann-like Domain"/>
    <property type="match status" value="1"/>
</dbReference>
<evidence type="ECO:0000256" key="6">
    <source>
        <dbReference type="SAM" id="Phobius"/>
    </source>
</evidence>
<dbReference type="InterPro" id="IPR036291">
    <property type="entry name" value="NAD(P)-bd_dom_sf"/>
</dbReference>
<name>A0A1Q3G4U4_CULTA</name>
<dbReference type="FunFam" id="3.40.50.720:FF:000202">
    <property type="entry name" value="Short-chain dehydrogenase/reductase family 16C member 6"/>
    <property type="match status" value="1"/>
</dbReference>
<dbReference type="InterPro" id="IPR002347">
    <property type="entry name" value="SDR_fam"/>
</dbReference>
<organism evidence="7">
    <name type="scientific">Culex tarsalis</name>
    <name type="common">Encephalitis mosquito</name>
    <dbReference type="NCBI Taxonomy" id="7177"/>
    <lineage>
        <taxon>Eukaryota</taxon>
        <taxon>Metazoa</taxon>
        <taxon>Ecdysozoa</taxon>
        <taxon>Arthropoda</taxon>
        <taxon>Hexapoda</taxon>
        <taxon>Insecta</taxon>
        <taxon>Pterygota</taxon>
        <taxon>Neoptera</taxon>
        <taxon>Endopterygota</taxon>
        <taxon>Diptera</taxon>
        <taxon>Nematocera</taxon>
        <taxon>Culicoidea</taxon>
        <taxon>Culicidae</taxon>
        <taxon>Culicinae</taxon>
        <taxon>Culicini</taxon>
        <taxon>Culex</taxon>
        <taxon>Culex</taxon>
    </lineage>
</organism>
<proteinExistence type="inferred from homology"/>